<feature type="domain" description="BioF2-like acetyltransferase" evidence="1">
    <location>
        <begin position="203"/>
        <end position="335"/>
    </location>
</feature>
<dbReference type="InterPro" id="IPR038740">
    <property type="entry name" value="BioF2-like_GNAT_dom"/>
</dbReference>
<proteinExistence type="predicted"/>
<comment type="caution">
    <text evidence="2">The sequence shown here is derived from an EMBL/GenBank/DDBJ whole genome shotgun (WGS) entry which is preliminary data.</text>
</comment>
<name>A0ABT1GD81_9BURK</name>
<sequence length="383" mass="43671">MCIKKRLRRMWDRLATMSNDTYLIEDATDRTGDRALLARWRELLAESESHDRVYQSPEYFDYLRSTATRHRPPQLFTVLERASRTVVGVVPLVLRHHGFEFSAGRLRLGSLPAFSVVLLGSAPLMPARPELLNLLFEFLLEQFPKCHAISLTSLPSDSKLWRNISDAIGNAGGYRKHLLNNWRDCHQIPLPANFEAFMAQFASKRRYNLKRQQRQLRDHGGGQLDLHRIERPEQLPSMREALARLITPEHRAQLWTVEEMQGLAQHGMLLCYQIDCGGRPCALMLGLRSSDTLHLFNIFHDSTLDHLSVGTTILHMAIEDLCGHRFTCIDLGYGTPAHSYQSSNVTVQRGHVLLMRTGLRNRLVCALHGSFVAATAVARRHIK</sequence>
<evidence type="ECO:0000313" key="3">
    <source>
        <dbReference type="Proteomes" id="UP001162889"/>
    </source>
</evidence>
<dbReference type="RefSeq" id="WP_229224812.1">
    <property type="nucleotide sequence ID" value="NZ_JAHTGR010000006.1"/>
</dbReference>
<dbReference type="Pfam" id="PF13480">
    <property type="entry name" value="Acetyltransf_6"/>
    <property type="match status" value="1"/>
</dbReference>
<keyword evidence="3" id="KW-1185">Reference proteome</keyword>
<evidence type="ECO:0000313" key="2">
    <source>
        <dbReference type="EMBL" id="MCP2006895.1"/>
    </source>
</evidence>
<dbReference type="Gene3D" id="3.40.630.30">
    <property type="match status" value="1"/>
</dbReference>
<reference evidence="2" key="1">
    <citation type="submission" date="2022-03" db="EMBL/GenBank/DDBJ databases">
        <title>Genome Encyclopedia of Bacteria and Archaea VI: Functional Genomics of Type Strains.</title>
        <authorList>
            <person name="Whitman W."/>
        </authorList>
    </citation>
    <scope>NUCLEOTIDE SEQUENCE</scope>
    <source>
        <strain evidence="2">HSC-15S17</strain>
    </source>
</reference>
<dbReference type="Proteomes" id="UP001162889">
    <property type="component" value="Unassembled WGS sequence"/>
</dbReference>
<organism evidence="2 3">
    <name type="scientific">Duganella violaceipulchra</name>
    <dbReference type="NCBI Taxonomy" id="2849652"/>
    <lineage>
        <taxon>Bacteria</taxon>
        <taxon>Pseudomonadati</taxon>
        <taxon>Pseudomonadota</taxon>
        <taxon>Betaproteobacteria</taxon>
        <taxon>Burkholderiales</taxon>
        <taxon>Oxalobacteraceae</taxon>
        <taxon>Telluria group</taxon>
        <taxon>Duganella</taxon>
    </lineage>
</organism>
<accession>A0ABT1GD81</accession>
<dbReference type="EMBL" id="JALJZU010000001">
    <property type="protein sequence ID" value="MCP2006895.1"/>
    <property type="molecule type" value="Genomic_DNA"/>
</dbReference>
<dbReference type="InterPro" id="IPR016181">
    <property type="entry name" value="Acyl_CoA_acyltransferase"/>
</dbReference>
<gene>
    <name evidence="2" type="ORF">L1274_000583</name>
</gene>
<evidence type="ECO:0000259" key="1">
    <source>
        <dbReference type="Pfam" id="PF13480"/>
    </source>
</evidence>
<protein>
    <submittedName>
        <fullName evidence="2">CelD/BcsL family acetyltransferase involved in cellulose biosynthesis</fullName>
    </submittedName>
</protein>
<dbReference type="SUPFAM" id="SSF55729">
    <property type="entry name" value="Acyl-CoA N-acyltransferases (Nat)"/>
    <property type="match status" value="1"/>
</dbReference>